<feature type="compositionally biased region" description="Polar residues" evidence="1">
    <location>
        <begin position="247"/>
        <end position="266"/>
    </location>
</feature>
<feature type="compositionally biased region" description="Polar residues" evidence="1">
    <location>
        <begin position="38"/>
        <end position="60"/>
    </location>
</feature>
<keyword evidence="3" id="KW-1185">Reference proteome</keyword>
<dbReference type="EMBL" id="JAACJO010000036">
    <property type="protein sequence ID" value="KAF5346051.1"/>
    <property type="molecule type" value="Genomic_DNA"/>
</dbReference>
<feature type="region of interest" description="Disordered" evidence="1">
    <location>
        <begin position="18"/>
        <end position="312"/>
    </location>
</feature>
<gene>
    <name evidence="2" type="ORF">D9756_010848</name>
</gene>
<evidence type="ECO:0000313" key="3">
    <source>
        <dbReference type="Proteomes" id="UP000559027"/>
    </source>
</evidence>
<reference evidence="2 3" key="1">
    <citation type="journal article" date="2020" name="ISME J.">
        <title>Uncovering the hidden diversity of litter-decomposition mechanisms in mushroom-forming fungi.</title>
        <authorList>
            <person name="Floudas D."/>
            <person name="Bentzer J."/>
            <person name="Ahren D."/>
            <person name="Johansson T."/>
            <person name="Persson P."/>
            <person name="Tunlid A."/>
        </authorList>
    </citation>
    <scope>NUCLEOTIDE SEQUENCE [LARGE SCALE GENOMIC DNA]</scope>
    <source>
        <strain evidence="2 3">CBS 146.42</strain>
    </source>
</reference>
<dbReference type="Proteomes" id="UP000559027">
    <property type="component" value="Unassembled WGS sequence"/>
</dbReference>
<protein>
    <submittedName>
        <fullName evidence="2">Uncharacterized protein</fullName>
    </submittedName>
</protein>
<dbReference type="AlphaFoldDB" id="A0A8H5CS41"/>
<feature type="compositionally biased region" description="Polar residues" evidence="1">
    <location>
        <begin position="217"/>
        <end position="234"/>
    </location>
</feature>
<evidence type="ECO:0000313" key="2">
    <source>
        <dbReference type="EMBL" id="KAF5346051.1"/>
    </source>
</evidence>
<name>A0A8H5CS41_9AGAR</name>
<feature type="compositionally biased region" description="Low complexity" evidence="1">
    <location>
        <begin position="138"/>
        <end position="147"/>
    </location>
</feature>
<feature type="compositionally biased region" description="Low complexity" evidence="1">
    <location>
        <begin position="80"/>
        <end position="91"/>
    </location>
</feature>
<evidence type="ECO:0000256" key="1">
    <source>
        <dbReference type="SAM" id="MobiDB-lite"/>
    </source>
</evidence>
<organism evidence="2 3">
    <name type="scientific">Leucocoprinus leucothites</name>
    <dbReference type="NCBI Taxonomy" id="201217"/>
    <lineage>
        <taxon>Eukaryota</taxon>
        <taxon>Fungi</taxon>
        <taxon>Dikarya</taxon>
        <taxon>Basidiomycota</taxon>
        <taxon>Agaricomycotina</taxon>
        <taxon>Agaricomycetes</taxon>
        <taxon>Agaricomycetidae</taxon>
        <taxon>Agaricales</taxon>
        <taxon>Agaricineae</taxon>
        <taxon>Agaricaceae</taxon>
        <taxon>Leucocoprinus</taxon>
    </lineage>
</organism>
<sequence>MPEGPSFKITGSTVTYVAGDQINHNHGGGNPLPRHEPQTINNAAEESQPQLSAEETPSESSRFEFSARPQPPQHSTARRPSSSQQPPSQSQLGHGLHQSSSPPSTATNPPVTLQTTPSPVPPPLAQHSSPPPPPPARSTPSAWAPSSIASTPQATAPQPFHPHPTATPVQARPPFPPTFSMNRGWQGPYEDRPNQYFGTAEGIEQRNGYHATEGGQYASSYRNSGTVQSPFSPRQQPPYEHPAQYYYRTTSPQTYAAQSSRSQAYTPHNRPYNSYAPPPHGPQDPHVQNNRGSPTDPFPAQPEHHYRRTPDQ</sequence>
<proteinExistence type="predicted"/>
<accession>A0A8H5CS41</accession>
<feature type="compositionally biased region" description="Basic and acidic residues" evidence="1">
    <location>
        <begin position="302"/>
        <end position="312"/>
    </location>
</feature>
<comment type="caution">
    <text evidence="2">The sequence shown here is derived from an EMBL/GenBank/DDBJ whole genome shotgun (WGS) entry which is preliminary data.</text>
</comment>
<feature type="compositionally biased region" description="Pro residues" evidence="1">
    <location>
        <begin position="118"/>
        <end position="137"/>
    </location>
</feature>
<feature type="compositionally biased region" description="Low complexity" evidence="1">
    <location>
        <begin position="99"/>
        <end position="112"/>
    </location>
</feature>